<evidence type="ECO:0000256" key="9">
    <source>
        <dbReference type="PROSITE-ProRule" id="PRU01360"/>
    </source>
</evidence>
<evidence type="ECO:0000313" key="16">
    <source>
        <dbReference type="Proteomes" id="UP001499951"/>
    </source>
</evidence>
<accession>A0ABN1EJH2</accession>
<evidence type="ECO:0000259" key="14">
    <source>
        <dbReference type="Pfam" id="PF07715"/>
    </source>
</evidence>
<evidence type="ECO:0000256" key="4">
    <source>
        <dbReference type="ARBA" id="ARBA00022692"/>
    </source>
</evidence>
<dbReference type="InterPro" id="IPR037066">
    <property type="entry name" value="Plug_dom_sf"/>
</dbReference>
<evidence type="ECO:0000256" key="5">
    <source>
        <dbReference type="ARBA" id="ARBA00022729"/>
    </source>
</evidence>
<evidence type="ECO:0000256" key="1">
    <source>
        <dbReference type="ARBA" id="ARBA00004571"/>
    </source>
</evidence>
<dbReference type="Pfam" id="PF00593">
    <property type="entry name" value="TonB_dep_Rec_b-barrel"/>
    <property type="match status" value="1"/>
</dbReference>
<dbReference type="PROSITE" id="PS52016">
    <property type="entry name" value="TONB_DEPENDENT_REC_3"/>
    <property type="match status" value="1"/>
</dbReference>
<dbReference type="EMBL" id="BAAADD010000003">
    <property type="protein sequence ID" value="GAA0567776.1"/>
    <property type="molecule type" value="Genomic_DNA"/>
</dbReference>
<dbReference type="PROSITE" id="PS00430">
    <property type="entry name" value="TONB_DEPENDENT_REC_1"/>
    <property type="match status" value="1"/>
</dbReference>
<evidence type="ECO:0000256" key="2">
    <source>
        <dbReference type="ARBA" id="ARBA00022448"/>
    </source>
</evidence>
<feature type="domain" description="TonB-dependent receptor plug" evidence="14">
    <location>
        <begin position="51"/>
        <end position="156"/>
    </location>
</feature>
<dbReference type="InterPro" id="IPR000531">
    <property type="entry name" value="Beta-barrel_TonB"/>
</dbReference>
<keyword evidence="2 9" id="KW-0813">Transport</keyword>
<feature type="chain" id="PRO_5046929101" evidence="12">
    <location>
        <begin position="23"/>
        <end position="969"/>
    </location>
</feature>
<dbReference type="InterPro" id="IPR012910">
    <property type="entry name" value="Plug_dom"/>
</dbReference>
<keyword evidence="5 12" id="KW-0732">Signal</keyword>
<comment type="caution">
    <text evidence="15">The sequence shown here is derived from an EMBL/GenBank/DDBJ whole genome shotgun (WGS) entry which is preliminary data.</text>
</comment>
<evidence type="ECO:0000256" key="8">
    <source>
        <dbReference type="ARBA" id="ARBA00023237"/>
    </source>
</evidence>
<comment type="subcellular location">
    <subcellularLocation>
        <location evidence="1 9">Cell outer membrane</location>
        <topology evidence="1 9">Multi-pass membrane protein</topology>
    </subcellularLocation>
</comment>
<organism evidence="15 16">
    <name type="scientific">Rhizomicrobium electricum</name>
    <dbReference type="NCBI Taxonomy" id="480070"/>
    <lineage>
        <taxon>Bacteria</taxon>
        <taxon>Pseudomonadati</taxon>
        <taxon>Pseudomonadota</taxon>
        <taxon>Alphaproteobacteria</taxon>
        <taxon>Micropepsales</taxon>
        <taxon>Micropepsaceae</taxon>
        <taxon>Rhizomicrobium</taxon>
    </lineage>
</organism>
<dbReference type="Pfam" id="PF07715">
    <property type="entry name" value="Plug"/>
    <property type="match status" value="1"/>
</dbReference>
<comment type="similarity">
    <text evidence="9 11">Belongs to the TonB-dependent receptor family.</text>
</comment>
<evidence type="ECO:0000259" key="13">
    <source>
        <dbReference type="Pfam" id="PF00593"/>
    </source>
</evidence>
<gene>
    <name evidence="15" type="ORF">GCM10008942_15460</name>
</gene>
<keyword evidence="7 9" id="KW-0472">Membrane</keyword>
<dbReference type="Gene3D" id="2.40.170.20">
    <property type="entry name" value="TonB-dependent receptor, beta-barrel domain"/>
    <property type="match status" value="1"/>
</dbReference>
<proteinExistence type="inferred from homology"/>
<evidence type="ECO:0000256" key="6">
    <source>
        <dbReference type="ARBA" id="ARBA00023077"/>
    </source>
</evidence>
<evidence type="ECO:0000256" key="12">
    <source>
        <dbReference type="SAM" id="SignalP"/>
    </source>
</evidence>
<dbReference type="SUPFAM" id="SSF56935">
    <property type="entry name" value="Porins"/>
    <property type="match status" value="1"/>
</dbReference>
<feature type="short sequence motif" description="TonB box" evidence="10">
    <location>
        <begin position="36"/>
        <end position="42"/>
    </location>
</feature>
<reference evidence="15 16" key="1">
    <citation type="journal article" date="2019" name="Int. J. Syst. Evol. Microbiol.">
        <title>The Global Catalogue of Microorganisms (GCM) 10K type strain sequencing project: providing services to taxonomists for standard genome sequencing and annotation.</title>
        <authorList>
            <consortium name="The Broad Institute Genomics Platform"/>
            <consortium name="The Broad Institute Genome Sequencing Center for Infectious Disease"/>
            <person name="Wu L."/>
            <person name="Ma J."/>
        </authorList>
    </citation>
    <scope>NUCLEOTIDE SEQUENCE [LARGE SCALE GENOMIC DNA]</scope>
    <source>
        <strain evidence="15 16">JCM 15089</strain>
    </source>
</reference>
<protein>
    <submittedName>
        <fullName evidence="15">TonB-dependent receptor</fullName>
    </submittedName>
</protein>
<keyword evidence="16" id="KW-1185">Reference proteome</keyword>
<dbReference type="InterPro" id="IPR036942">
    <property type="entry name" value="Beta-barrel_TonB_sf"/>
</dbReference>
<evidence type="ECO:0000256" key="10">
    <source>
        <dbReference type="PROSITE-ProRule" id="PRU10143"/>
    </source>
</evidence>
<dbReference type="Proteomes" id="UP001499951">
    <property type="component" value="Unassembled WGS sequence"/>
</dbReference>
<evidence type="ECO:0000256" key="3">
    <source>
        <dbReference type="ARBA" id="ARBA00022452"/>
    </source>
</evidence>
<keyword evidence="6 10" id="KW-0798">TonB box</keyword>
<sequence length="969" mass="104402">MRGTPRISRNVLMIGTALAALAAGLVPAGAQETLETVIVTGTHIQRPNLQAVSPVTTVDSAEIKLQGVAEIETNLNRLPQFTPDANENVNNGSGGVATVNLRNLGAGRNLALIDGQRMLPTEAMDLNFVPSAMVERVDVLTGGASAVYGSDAISGVVNFILNKHMNGVKIDAQYSISQHTNDLSPVRDAVDAKKYNKAPDTVWNGMKYSVTLAMGSDLANGRGNVSGYVGYRSNNSVLWGSRDYSSCPLVDTNGAYECLGSSQHAYGVFIPSTGPNADTAYANSKDGSKTWVTNDKSFNYNYAPLSYLQRPDRRVTAGAFGTFKVNDYIEAYANFMYMNDHTHAQIAPDAIWLGRQFQINCDNPLLSNQQKTALCGSTTSTAMAKSQVAFRMVAAPRYDDIRHEDFRFQFGLRGKLNEAFSYDVSALTARSVIPEFYSNVINQDKAALGLQVVSVGGVPTCLSVVNQENDTCVPVDVFSANGPSQKALNYIMTHKFSSATHNLTQYAVNVNGDLGTYGVTSPWANNGLAVALGYEHRTEKKVFTVDALGIADGGANAEGKITNDEVYIEADLPLIENKPFVKALTLNAGYRYTIYNAESALLSMKSPEKTFATYKVQAEYAPTDDIRFRAGFNKAVRAPNTSELFDAIGVSNYPTVDPCSGATPSKSLALCQLSGVTAAEYGHITPCPTDVCSQQTGGNPALKPEKAETITAGFVLTPTILENFQMSFDYYNIRVAGYIANLDANIVLTQCFDSQNPYYCGLVHRDHTSGGIIFGKNGYVIASNLNIGSMKTQGLDFTASYGFKTEASGDFNVSLVGTYLLSQVTEPLHGLGSYDCTGLFGPVCGQSTPTWRHSTRVTWNTPFSGVQLSLNWRYIGRVSLSSNTGLPFFNTSKTSNLNSHISDYNYFDLAGSVPIGENLILRAGVNNVLDKTAPAIDNGLLSKFGNGNSYPGVYDPLGRVLFVGVEANF</sequence>
<dbReference type="PANTHER" id="PTHR47234:SF2">
    <property type="entry name" value="TONB-DEPENDENT RECEPTOR"/>
    <property type="match status" value="1"/>
</dbReference>
<keyword evidence="3 9" id="KW-1134">Transmembrane beta strand</keyword>
<dbReference type="InterPro" id="IPR010916">
    <property type="entry name" value="TonB_box_CS"/>
</dbReference>
<feature type="domain" description="TonB-dependent receptor-like beta-barrel" evidence="13">
    <location>
        <begin position="449"/>
        <end position="928"/>
    </location>
</feature>
<keyword evidence="4 9" id="KW-0812">Transmembrane</keyword>
<keyword evidence="8 9" id="KW-0998">Cell outer membrane</keyword>
<dbReference type="InterPro" id="IPR039426">
    <property type="entry name" value="TonB-dep_rcpt-like"/>
</dbReference>
<dbReference type="PANTHER" id="PTHR47234">
    <property type="match status" value="1"/>
</dbReference>
<evidence type="ECO:0000256" key="7">
    <source>
        <dbReference type="ARBA" id="ARBA00023136"/>
    </source>
</evidence>
<keyword evidence="15" id="KW-0675">Receptor</keyword>
<dbReference type="Gene3D" id="2.170.130.10">
    <property type="entry name" value="TonB-dependent receptor, plug domain"/>
    <property type="match status" value="1"/>
</dbReference>
<name>A0ABN1EJH2_9PROT</name>
<evidence type="ECO:0000256" key="11">
    <source>
        <dbReference type="RuleBase" id="RU003357"/>
    </source>
</evidence>
<evidence type="ECO:0000313" key="15">
    <source>
        <dbReference type="EMBL" id="GAA0567776.1"/>
    </source>
</evidence>
<feature type="signal peptide" evidence="12">
    <location>
        <begin position="1"/>
        <end position="22"/>
    </location>
</feature>